<name>A0A3N4MFX2_9BACT</name>
<comment type="caution">
    <text evidence="8">The sequence shown here is derived from an EMBL/GenBank/DDBJ whole genome shotgun (WGS) entry which is preliminary data.</text>
</comment>
<keyword evidence="2" id="KW-1003">Cell membrane</keyword>
<dbReference type="PANTHER" id="PTHR36115">
    <property type="entry name" value="PROLINE-RICH ANTIGEN HOMOLOG-RELATED"/>
    <property type="match status" value="1"/>
</dbReference>
<evidence type="ECO:0000256" key="6">
    <source>
        <dbReference type="SAM" id="Phobius"/>
    </source>
</evidence>
<dbReference type="Pfam" id="PF06271">
    <property type="entry name" value="RDD"/>
    <property type="match status" value="1"/>
</dbReference>
<evidence type="ECO:0000256" key="1">
    <source>
        <dbReference type="ARBA" id="ARBA00004651"/>
    </source>
</evidence>
<evidence type="ECO:0000256" key="2">
    <source>
        <dbReference type="ARBA" id="ARBA00022475"/>
    </source>
</evidence>
<evidence type="ECO:0000256" key="3">
    <source>
        <dbReference type="ARBA" id="ARBA00022692"/>
    </source>
</evidence>
<keyword evidence="5 6" id="KW-0472">Membrane</keyword>
<evidence type="ECO:0000259" key="7">
    <source>
        <dbReference type="Pfam" id="PF06271"/>
    </source>
</evidence>
<dbReference type="RefSeq" id="WP_120514204.1">
    <property type="nucleotide sequence ID" value="NZ_QXZY01000001.1"/>
</dbReference>
<evidence type="ECO:0000313" key="8">
    <source>
        <dbReference type="EMBL" id="RPD42932.1"/>
    </source>
</evidence>
<sequence length="157" mass="17639">MDYNQEHFLGSEINLVQASTGKRFANYIIDTICYYVLVFILGMILGLVFPQYFDFVETSSGGELLDRIVWILIYGALMGLLEGVLKGKTPGKYITGTIAVNEDGSTISMSTAFKRGFIRMIPFCAFSALGSPCYPWQDKWTNTYVIDQKTSVLRQDV</sequence>
<proteinExistence type="predicted"/>
<feature type="transmembrane region" description="Helical" evidence="6">
    <location>
        <begin position="68"/>
        <end position="85"/>
    </location>
</feature>
<accession>A0A3N4MFX2</accession>
<dbReference type="PANTHER" id="PTHR36115:SF4">
    <property type="entry name" value="MEMBRANE PROTEIN"/>
    <property type="match status" value="1"/>
</dbReference>
<dbReference type="Proteomes" id="UP000279089">
    <property type="component" value="Unassembled WGS sequence"/>
</dbReference>
<feature type="transmembrane region" description="Helical" evidence="6">
    <location>
        <begin position="32"/>
        <end position="53"/>
    </location>
</feature>
<reference evidence="9" key="1">
    <citation type="submission" date="2018-11" db="EMBL/GenBank/DDBJ databases">
        <title>Chitinophaga lutea sp.nov., isolate from arsenic contaminated soil.</title>
        <authorList>
            <person name="Zong Y."/>
        </authorList>
    </citation>
    <scope>NUCLEOTIDE SEQUENCE [LARGE SCALE GENOMIC DNA]</scope>
    <source>
        <strain evidence="9">YLT18</strain>
    </source>
</reference>
<keyword evidence="9" id="KW-1185">Reference proteome</keyword>
<comment type="subcellular location">
    <subcellularLocation>
        <location evidence="1">Cell membrane</location>
        <topology evidence="1">Multi-pass membrane protein</topology>
    </subcellularLocation>
</comment>
<organism evidence="8 9">
    <name type="scientific">Chitinophaga barathri</name>
    <dbReference type="NCBI Taxonomy" id="1647451"/>
    <lineage>
        <taxon>Bacteria</taxon>
        <taxon>Pseudomonadati</taxon>
        <taxon>Bacteroidota</taxon>
        <taxon>Chitinophagia</taxon>
        <taxon>Chitinophagales</taxon>
        <taxon>Chitinophagaceae</taxon>
        <taxon>Chitinophaga</taxon>
    </lineage>
</organism>
<evidence type="ECO:0000313" key="9">
    <source>
        <dbReference type="Proteomes" id="UP000279089"/>
    </source>
</evidence>
<evidence type="ECO:0000256" key="4">
    <source>
        <dbReference type="ARBA" id="ARBA00022989"/>
    </source>
</evidence>
<dbReference type="GO" id="GO:0005886">
    <property type="term" value="C:plasma membrane"/>
    <property type="evidence" value="ECO:0007669"/>
    <property type="project" value="UniProtKB-SubCell"/>
</dbReference>
<dbReference type="InterPro" id="IPR010432">
    <property type="entry name" value="RDD"/>
</dbReference>
<dbReference type="AlphaFoldDB" id="A0A3N4MFX2"/>
<dbReference type="EMBL" id="RMBX01000001">
    <property type="protein sequence ID" value="RPD42932.1"/>
    <property type="molecule type" value="Genomic_DNA"/>
</dbReference>
<keyword evidence="3 6" id="KW-0812">Transmembrane</keyword>
<dbReference type="InterPro" id="IPR051791">
    <property type="entry name" value="Pra-immunoreactive"/>
</dbReference>
<evidence type="ECO:0000256" key="5">
    <source>
        <dbReference type="ARBA" id="ARBA00023136"/>
    </source>
</evidence>
<feature type="domain" description="RDD" evidence="7">
    <location>
        <begin position="18"/>
        <end position="129"/>
    </location>
</feature>
<protein>
    <submittedName>
        <fullName evidence="8">RDD family protein</fullName>
    </submittedName>
</protein>
<gene>
    <name evidence="8" type="ORF">EG028_01150</name>
</gene>
<keyword evidence="4 6" id="KW-1133">Transmembrane helix</keyword>
<dbReference type="OrthoDB" id="762068at2"/>